<name>A0ABP6RJX1_9PSEU</name>
<evidence type="ECO:0000256" key="11">
    <source>
        <dbReference type="ARBA" id="ARBA00023317"/>
    </source>
</evidence>
<dbReference type="SUPFAM" id="SSF51621">
    <property type="entry name" value="Phosphoenolpyruvate/pyruvate domain"/>
    <property type="match status" value="1"/>
</dbReference>
<gene>
    <name evidence="13" type="ORF">GCM10020366_06890</name>
</gene>
<dbReference type="SUPFAM" id="SSF50800">
    <property type="entry name" value="PK beta-barrel domain-like"/>
    <property type="match status" value="1"/>
</dbReference>
<dbReference type="InterPro" id="IPR040442">
    <property type="entry name" value="Pyrv_kinase-like_dom_sf"/>
</dbReference>
<dbReference type="EC" id="2.7.1.40" evidence="3"/>
<evidence type="ECO:0000256" key="5">
    <source>
        <dbReference type="ARBA" id="ARBA00022723"/>
    </source>
</evidence>
<comment type="pathway">
    <text evidence="1">Carbohydrate degradation; glycolysis; pyruvate from D-glyceraldehyde 3-phosphate: step 5/5.</text>
</comment>
<dbReference type="EMBL" id="BAAAYK010000016">
    <property type="protein sequence ID" value="GAA3353469.1"/>
    <property type="molecule type" value="Genomic_DNA"/>
</dbReference>
<evidence type="ECO:0000256" key="1">
    <source>
        <dbReference type="ARBA" id="ARBA00004997"/>
    </source>
</evidence>
<organism evidence="13 14">
    <name type="scientific">Saccharopolyspora gregorii</name>
    <dbReference type="NCBI Taxonomy" id="33914"/>
    <lineage>
        <taxon>Bacteria</taxon>
        <taxon>Bacillati</taxon>
        <taxon>Actinomycetota</taxon>
        <taxon>Actinomycetes</taxon>
        <taxon>Pseudonocardiales</taxon>
        <taxon>Pseudonocardiaceae</taxon>
        <taxon>Saccharopolyspora</taxon>
    </lineage>
</organism>
<protein>
    <recommendedName>
        <fullName evidence="3">pyruvate kinase</fullName>
        <ecNumber evidence="3">2.7.1.40</ecNumber>
    </recommendedName>
</protein>
<sequence length="121" mass="13130">MGPATASPEKVAELVSSGMDVAARLNFSHGSHGDHQQVYDLVRTAAKESGRAVGILADLQGPKIRLGKFAEGPVEWNTGDVVRITIDDVQGTHDRVSTTYKGWRPTPRSVTESWSTTARWV</sequence>
<evidence type="ECO:0000256" key="3">
    <source>
        <dbReference type="ARBA" id="ARBA00012142"/>
    </source>
</evidence>
<keyword evidence="10" id="KW-0324">Glycolysis</keyword>
<dbReference type="InterPro" id="IPR011037">
    <property type="entry name" value="Pyrv_Knase-like_insert_dom_sf"/>
</dbReference>
<dbReference type="InterPro" id="IPR015813">
    <property type="entry name" value="Pyrv/PenolPyrv_kinase-like_dom"/>
</dbReference>
<evidence type="ECO:0000256" key="10">
    <source>
        <dbReference type="ARBA" id="ARBA00023152"/>
    </source>
</evidence>
<keyword evidence="8" id="KW-0067">ATP-binding</keyword>
<dbReference type="Gene3D" id="3.20.20.60">
    <property type="entry name" value="Phosphoenolpyruvate-binding domains"/>
    <property type="match status" value="1"/>
</dbReference>
<dbReference type="PANTHER" id="PTHR11817">
    <property type="entry name" value="PYRUVATE KINASE"/>
    <property type="match status" value="1"/>
</dbReference>
<evidence type="ECO:0000256" key="2">
    <source>
        <dbReference type="ARBA" id="ARBA00008663"/>
    </source>
</evidence>
<accession>A0ABP6RJX1</accession>
<evidence type="ECO:0000259" key="12">
    <source>
        <dbReference type="Pfam" id="PF00224"/>
    </source>
</evidence>
<comment type="caution">
    <text evidence="13">The sequence shown here is derived from an EMBL/GenBank/DDBJ whole genome shotgun (WGS) entry which is preliminary data.</text>
</comment>
<dbReference type="Pfam" id="PF00224">
    <property type="entry name" value="PK"/>
    <property type="match status" value="1"/>
</dbReference>
<evidence type="ECO:0000256" key="6">
    <source>
        <dbReference type="ARBA" id="ARBA00022741"/>
    </source>
</evidence>
<keyword evidence="14" id="KW-1185">Reference proteome</keyword>
<evidence type="ECO:0000256" key="9">
    <source>
        <dbReference type="ARBA" id="ARBA00022842"/>
    </source>
</evidence>
<proteinExistence type="inferred from homology"/>
<keyword evidence="7" id="KW-0418">Kinase</keyword>
<dbReference type="InterPro" id="IPR001697">
    <property type="entry name" value="Pyr_Knase"/>
</dbReference>
<evidence type="ECO:0000256" key="4">
    <source>
        <dbReference type="ARBA" id="ARBA00022679"/>
    </source>
</evidence>
<evidence type="ECO:0000313" key="14">
    <source>
        <dbReference type="Proteomes" id="UP001500483"/>
    </source>
</evidence>
<keyword evidence="6" id="KW-0547">Nucleotide-binding</keyword>
<feature type="domain" description="Pyruvate kinase barrel" evidence="12">
    <location>
        <begin position="1"/>
        <end position="101"/>
    </location>
</feature>
<keyword evidence="11" id="KW-0670">Pyruvate</keyword>
<comment type="similarity">
    <text evidence="2">Belongs to the pyruvate kinase family.</text>
</comment>
<keyword evidence="4" id="KW-0808">Transferase</keyword>
<reference evidence="14" key="1">
    <citation type="journal article" date="2019" name="Int. J. Syst. Evol. Microbiol.">
        <title>The Global Catalogue of Microorganisms (GCM) 10K type strain sequencing project: providing services to taxonomists for standard genome sequencing and annotation.</title>
        <authorList>
            <consortium name="The Broad Institute Genomics Platform"/>
            <consortium name="The Broad Institute Genome Sequencing Center for Infectious Disease"/>
            <person name="Wu L."/>
            <person name="Ma J."/>
        </authorList>
    </citation>
    <scope>NUCLEOTIDE SEQUENCE [LARGE SCALE GENOMIC DNA]</scope>
    <source>
        <strain evidence="14">JCM 9687</strain>
    </source>
</reference>
<dbReference type="InterPro" id="IPR015793">
    <property type="entry name" value="Pyrv_Knase_brl"/>
</dbReference>
<evidence type="ECO:0000256" key="7">
    <source>
        <dbReference type="ARBA" id="ARBA00022777"/>
    </source>
</evidence>
<dbReference type="Proteomes" id="UP001500483">
    <property type="component" value="Unassembled WGS sequence"/>
</dbReference>
<evidence type="ECO:0000313" key="13">
    <source>
        <dbReference type="EMBL" id="GAA3353469.1"/>
    </source>
</evidence>
<keyword evidence="9" id="KW-0460">Magnesium</keyword>
<evidence type="ECO:0000256" key="8">
    <source>
        <dbReference type="ARBA" id="ARBA00022840"/>
    </source>
</evidence>
<keyword evidence="5" id="KW-0479">Metal-binding</keyword>